<evidence type="ECO:0000256" key="3">
    <source>
        <dbReference type="ARBA" id="ARBA00022448"/>
    </source>
</evidence>
<evidence type="ECO:0000256" key="7">
    <source>
        <dbReference type="ARBA" id="ARBA00023136"/>
    </source>
</evidence>
<evidence type="ECO:0000256" key="10">
    <source>
        <dbReference type="SAM" id="SignalP"/>
    </source>
</evidence>
<dbReference type="PROSITE" id="PS51779">
    <property type="entry name" value="POTRA"/>
    <property type="match status" value="1"/>
</dbReference>
<dbReference type="Proteomes" id="UP001056201">
    <property type="component" value="Chromosome 2"/>
</dbReference>
<reference evidence="12" key="1">
    <citation type="submission" date="2022-05" db="EMBL/GenBank/DDBJ databases">
        <title>An RpoN-dependent PEP-CTERM gene is involved in floc formation of an Aquincola tertiaricarbonis strain.</title>
        <authorList>
            <person name="Qiu D."/>
            <person name="Xia M."/>
        </authorList>
    </citation>
    <scope>NUCLEOTIDE SEQUENCE</scope>
    <source>
        <strain evidence="12">RN12</strain>
    </source>
</reference>
<keyword evidence="3" id="KW-0813">Transport</keyword>
<name>A0ABY4SDX1_AQUTE</name>
<feature type="domain" description="POTRA" evidence="11">
    <location>
        <begin position="66"/>
        <end position="140"/>
    </location>
</feature>
<evidence type="ECO:0000259" key="11">
    <source>
        <dbReference type="PROSITE" id="PS51779"/>
    </source>
</evidence>
<accession>A0ABY4SDX1</accession>
<keyword evidence="10" id="KW-0732">Signal</keyword>
<dbReference type="RefSeq" id="WP_250198144.1">
    <property type="nucleotide sequence ID" value="NZ_CP097636.1"/>
</dbReference>
<dbReference type="Pfam" id="PF08479">
    <property type="entry name" value="POTRA_2"/>
    <property type="match status" value="1"/>
</dbReference>
<keyword evidence="6" id="KW-0653">Protein transport</keyword>
<keyword evidence="13" id="KW-1185">Reference proteome</keyword>
<comment type="similarity">
    <text evidence="2">Belongs to the TPS (TC 1.B.20) family.</text>
</comment>
<evidence type="ECO:0000313" key="13">
    <source>
        <dbReference type="Proteomes" id="UP001056201"/>
    </source>
</evidence>
<feature type="signal peptide" evidence="10">
    <location>
        <begin position="1"/>
        <end position="24"/>
    </location>
</feature>
<sequence>MNTRRIRHRLLGALCAALSPLALAQTDAGALLRQSEPRPSDLPGRAPLLTAPASPASAAAAAGPRFELRSIEPQGNTLLSRDELNAVVAPWLGQRVGLAELQQAAAAVQQAYADRGWLVQAYLPRQDVSSGRVTLRIVEARFGGVRLEGEPARFDADRARAIVEAAQPPGAMFNQQALDRGLMLLDDLPGVSMSASLQPGEREGDTALALRLTDTPWFGGAVGADNAGGRATGTGRLYATLRLDGPLGRGEQFSSTLLHTQGNDYLRLGASLPVGLHGWRLGANVSALRYELTHADFNALQGRGRSSTAGLDASYPVVRARDRNLYLQLSAERRQLRNEANGQLVSRYHVDAGTLGLSGNLFDSAGGSTGAALVFGLGRVNLNGSLNQAADAASVGTAGGYAKLRYSLSRLQPFNAWLAGYAALAGQIADGNLDSSERLYLGGPQGVRAYPVNEGGGSAGSLLNLELRATLAPQWQLIGFYDRGQVRVNVDNRQVGASPNHYVLQGAGATLAWRGPQASDVRLTWARRLGHNRNATSTGQDQDGSHQRNRLWLQASLAF</sequence>
<evidence type="ECO:0000256" key="9">
    <source>
        <dbReference type="SAM" id="MobiDB-lite"/>
    </source>
</evidence>
<dbReference type="EMBL" id="CP097636">
    <property type="protein sequence ID" value="URI09933.1"/>
    <property type="molecule type" value="Genomic_DNA"/>
</dbReference>
<evidence type="ECO:0000256" key="5">
    <source>
        <dbReference type="ARBA" id="ARBA00022692"/>
    </source>
</evidence>
<dbReference type="InterPro" id="IPR034746">
    <property type="entry name" value="POTRA"/>
</dbReference>
<proteinExistence type="inferred from homology"/>
<comment type="subcellular location">
    <subcellularLocation>
        <location evidence="1">Cell outer membrane</location>
    </subcellularLocation>
</comment>
<protein>
    <submittedName>
        <fullName evidence="12">ShlB/FhaC/HecB family hemolysin secretion/activation protein</fullName>
    </submittedName>
</protein>
<dbReference type="InterPro" id="IPR005565">
    <property type="entry name" value="Hemolysn_activator_HlyB_C"/>
</dbReference>
<evidence type="ECO:0000256" key="2">
    <source>
        <dbReference type="ARBA" id="ARBA00009055"/>
    </source>
</evidence>
<dbReference type="InterPro" id="IPR013686">
    <property type="entry name" value="Polypept-transport_assoc_ShlB"/>
</dbReference>
<keyword evidence="4" id="KW-1134">Transmembrane beta strand</keyword>
<dbReference type="Gene3D" id="2.40.160.50">
    <property type="entry name" value="membrane protein fhac: a member of the omp85/tpsb transporter family"/>
    <property type="match status" value="1"/>
</dbReference>
<feature type="region of interest" description="Disordered" evidence="9">
    <location>
        <begin position="34"/>
        <end position="54"/>
    </location>
</feature>
<dbReference type="Pfam" id="PF03865">
    <property type="entry name" value="ShlB"/>
    <property type="match status" value="1"/>
</dbReference>
<dbReference type="Gene3D" id="3.10.20.310">
    <property type="entry name" value="membrane protein fhac"/>
    <property type="match status" value="1"/>
</dbReference>
<gene>
    <name evidence="12" type="ORF">MW290_30820</name>
</gene>
<evidence type="ECO:0000256" key="1">
    <source>
        <dbReference type="ARBA" id="ARBA00004442"/>
    </source>
</evidence>
<evidence type="ECO:0000256" key="6">
    <source>
        <dbReference type="ARBA" id="ARBA00022927"/>
    </source>
</evidence>
<feature type="chain" id="PRO_5047272556" evidence="10">
    <location>
        <begin position="25"/>
        <end position="559"/>
    </location>
</feature>
<keyword evidence="5" id="KW-0812">Transmembrane</keyword>
<evidence type="ECO:0000256" key="4">
    <source>
        <dbReference type="ARBA" id="ARBA00022452"/>
    </source>
</evidence>
<keyword evidence="7" id="KW-0472">Membrane</keyword>
<evidence type="ECO:0000313" key="12">
    <source>
        <dbReference type="EMBL" id="URI09933.1"/>
    </source>
</evidence>
<evidence type="ECO:0000256" key="8">
    <source>
        <dbReference type="ARBA" id="ARBA00023237"/>
    </source>
</evidence>
<dbReference type="InterPro" id="IPR051544">
    <property type="entry name" value="TPS_OM_transporter"/>
</dbReference>
<dbReference type="PANTHER" id="PTHR34597:SF1">
    <property type="entry name" value="HEME_HEMOPEXIN TRANSPORTER PROTEIN HUXB"/>
    <property type="match status" value="1"/>
</dbReference>
<organism evidence="12 13">
    <name type="scientific">Aquincola tertiaricarbonis</name>
    <dbReference type="NCBI Taxonomy" id="391953"/>
    <lineage>
        <taxon>Bacteria</taxon>
        <taxon>Pseudomonadati</taxon>
        <taxon>Pseudomonadota</taxon>
        <taxon>Betaproteobacteria</taxon>
        <taxon>Burkholderiales</taxon>
        <taxon>Sphaerotilaceae</taxon>
        <taxon>Aquincola</taxon>
    </lineage>
</organism>
<dbReference type="PANTHER" id="PTHR34597">
    <property type="entry name" value="SLR1661 PROTEIN"/>
    <property type="match status" value="1"/>
</dbReference>
<keyword evidence="8" id="KW-0998">Cell outer membrane</keyword>